<feature type="compositionally biased region" description="Polar residues" evidence="1">
    <location>
        <begin position="1"/>
        <end position="14"/>
    </location>
</feature>
<dbReference type="Proteomes" id="UP000247569">
    <property type="component" value="Unassembled WGS sequence"/>
</dbReference>
<evidence type="ECO:0000256" key="1">
    <source>
        <dbReference type="SAM" id="MobiDB-lite"/>
    </source>
</evidence>
<dbReference type="AlphaFoldDB" id="A0A318JL87"/>
<reference evidence="2 3" key="1">
    <citation type="submission" date="2018-05" db="EMBL/GenBank/DDBJ databases">
        <title>Genomic Encyclopedia of Type Strains, Phase IV (KMG-IV): sequencing the most valuable type-strain genomes for metagenomic binning, comparative biology and taxonomic classification.</title>
        <authorList>
            <person name="Goeker M."/>
        </authorList>
    </citation>
    <scope>NUCLEOTIDE SEQUENCE [LARGE SCALE GENOMIC DNA]</scope>
    <source>
        <strain evidence="2 3">DSM 44704</strain>
    </source>
</reference>
<feature type="region of interest" description="Disordered" evidence="1">
    <location>
        <begin position="527"/>
        <end position="551"/>
    </location>
</feature>
<evidence type="ECO:0000313" key="3">
    <source>
        <dbReference type="Proteomes" id="UP000247569"/>
    </source>
</evidence>
<evidence type="ECO:0000313" key="2">
    <source>
        <dbReference type="EMBL" id="PXX52622.1"/>
    </source>
</evidence>
<gene>
    <name evidence="2" type="ORF">DFR70_1327</name>
</gene>
<sequence length="1002" mass="107967">MDSTVEYNKPNQLQMLGLDPATMATPQSNSAAENEKKVAQDPVLSTIVKPQPDKPSSLQAAGLDPATVGNPKTDPRQQNQPNQTFGGLPDTLAIVNNGKPKDGQTLTLPSGTTIHNEEVRLSNGLTGNKATMIVPGADHPLVSAPSVGYSEEQIAGLFTTSDSYSAEQRNQDLALLNGPRKQGPYTPAALAADEVARAAATARLNQHWNPAALQGGSDGALVLPGPGYSPVQIANDLRLAATTGVLDEASDRKREEARERLDRPEYVYTKEEQDQDQVNLRYQYLPVDHPDRQKLVQGFIDNEGLTPAQAQQAVWRNAFTARQRLDQAGIPLLDPAQARELENTPRAYAFDPSHPTREVAPDPHKFTETDFRNFLRDASGLGDLTDGIYNGDIGQAAFGAAMTGLTFFPSAILGPVLRPLGRGAGKLWNKIAPPEIGDEAAIAAELAAQAAARGTGTGAKLGETTHAPTQFHPWDPQPGTSLYVPNGARPYLVPDPPAIPAKPGGASPNPAELIDPGYSVNGRPFPGDPTISPWRSPRPNTTPPWDPGYRPFTWPGDRFRREPGWYKGFGRSDEPGAHAGPLASGGENSRRLPEGILQGVDEKGRAYWWNPNTGRRVTMEPWAKVPSDIAMRGQLHDTPLVTIETGLPAYEQHMLDQVNDLQNVDKAARNQAQIELNNLIDTRKMTIRNADGTLRALTIDDLSTSKLERSLANLQGRYEQADLKKIGQLADDLSINKGAVAGLSELRGEIGGDYAAEKVLGMEIIHRGINSGTADSVAIAVDAEGNRRVVLLEYKGGNKPDSFSSRSVEVGNGSRINVEQGTLPYAQDEFLRPGSEAMERLRAYDRANGTNLAQEMLDGKEFDYLFVHTEPGTNKITVYQVDPGTAKAFTLKQPGFEPVATMPMPGITPQPIAAEIPAFDGTASKSASWIADLTLPSLNQLNMWAGLALPALVPLIPLPMLENRGKPTDQSMVINITIPQPPASDVTALETAKVIGYGAHIR</sequence>
<proteinExistence type="predicted"/>
<comment type="caution">
    <text evidence="2">The sequence shown here is derived from an EMBL/GenBank/DDBJ whole genome shotgun (WGS) entry which is preliminary data.</text>
</comment>
<name>A0A318JL87_9NOCA</name>
<feature type="compositionally biased region" description="Polar residues" evidence="1">
    <location>
        <begin position="76"/>
        <end position="85"/>
    </location>
</feature>
<dbReference type="EMBL" id="QJKF01000032">
    <property type="protein sequence ID" value="PXX52622.1"/>
    <property type="molecule type" value="Genomic_DNA"/>
</dbReference>
<feature type="region of interest" description="Disordered" evidence="1">
    <location>
        <begin position="1"/>
        <end position="88"/>
    </location>
</feature>
<feature type="region of interest" description="Disordered" evidence="1">
    <location>
        <begin position="568"/>
        <end position="592"/>
    </location>
</feature>
<dbReference type="RefSeq" id="WP_040742000.1">
    <property type="nucleotide sequence ID" value="NZ_QJKF01000032.1"/>
</dbReference>
<organism evidence="2 3">
    <name type="scientific">Nocardia tenerifensis</name>
    <dbReference type="NCBI Taxonomy" id="228006"/>
    <lineage>
        <taxon>Bacteria</taxon>
        <taxon>Bacillati</taxon>
        <taxon>Actinomycetota</taxon>
        <taxon>Actinomycetes</taxon>
        <taxon>Mycobacteriales</taxon>
        <taxon>Nocardiaceae</taxon>
        <taxon>Nocardia</taxon>
    </lineage>
</organism>
<protein>
    <submittedName>
        <fullName evidence="2">Uncharacterized protein</fullName>
    </submittedName>
</protein>
<dbReference type="OrthoDB" id="4554584at2"/>
<accession>A0A318JL87</accession>
<feature type="region of interest" description="Disordered" evidence="1">
    <location>
        <begin position="457"/>
        <end position="482"/>
    </location>
</feature>
<keyword evidence="3" id="KW-1185">Reference proteome</keyword>